<organism evidence="2 3">
    <name type="scientific">Collybiopsis confluens</name>
    <dbReference type="NCBI Taxonomy" id="2823264"/>
    <lineage>
        <taxon>Eukaryota</taxon>
        <taxon>Fungi</taxon>
        <taxon>Dikarya</taxon>
        <taxon>Basidiomycota</taxon>
        <taxon>Agaricomycotina</taxon>
        <taxon>Agaricomycetes</taxon>
        <taxon>Agaricomycetidae</taxon>
        <taxon>Agaricales</taxon>
        <taxon>Marasmiineae</taxon>
        <taxon>Omphalotaceae</taxon>
        <taxon>Collybiopsis</taxon>
    </lineage>
</organism>
<protein>
    <submittedName>
        <fullName evidence="2">Uncharacterized protein</fullName>
    </submittedName>
</protein>
<gene>
    <name evidence="2" type="ORF">D9757_008999</name>
</gene>
<reference evidence="2 3" key="1">
    <citation type="journal article" date="2020" name="ISME J.">
        <title>Uncovering the hidden diversity of litter-decomposition mechanisms in mushroom-forming fungi.</title>
        <authorList>
            <person name="Floudas D."/>
            <person name="Bentzer J."/>
            <person name="Ahren D."/>
            <person name="Johansson T."/>
            <person name="Persson P."/>
            <person name="Tunlid A."/>
        </authorList>
    </citation>
    <scope>NUCLEOTIDE SEQUENCE [LARGE SCALE GENOMIC DNA]</scope>
    <source>
        <strain evidence="2 3">CBS 406.79</strain>
    </source>
</reference>
<proteinExistence type="predicted"/>
<evidence type="ECO:0000313" key="3">
    <source>
        <dbReference type="Proteomes" id="UP000518752"/>
    </source>
</evidence>
<dbReference type="AlphaFoldDB" id="A0A8H5LZZ5"/>
<sequence>MSFDYRQLWINSTLDLDPQAELMPLTRSHARANILVPDGGSTQHPPSWRSLVYTVQGKQCPIPGFDLAAAIKRDQTRSPTPTLKEGDFQEGKNNFQK</sequence>
<dbReference type="EMBL" id="JAACJN010000095">
    <property type="protein sequence ID" value="KAF5375757.1"/>
    <property type="molecule type" value="Genomic_DNA"/>
</dbReference>
<feature type="region of interest" description="Disordered" evidence="1">
    <location>
        <begin position="73"/>
        <end position="97"/>
    </location>
</feature>
<keyword evidence="3" id="KW-1185">Reference proteome</keyword>
<evidence type="ECO:0000256" key="1">
    <source>
        <dbReference type="SAM" id="MobiDB-lite"/>
    </source>
</evidence>
<accession>A0A8H5LZZ5</accession>
<evidence type="ECO:0000313" key="2">
    <source>
        <dbReference type="EMBL" id="KAF5375757.1"/>
    </source>
</evidence>
<comment type="caution">
    <text evidence="2">The sequence shown here is derived from an EMBL/GenBank/DDBJ whole genome shotgun (WGS) entry which is preliminary data.</text>
</comment>
<name>A0A8H5LZZ5_9AGAR</name>
<dbReference type="Proteomes" id="UP000518752">
    <property type="component" value="Unassembled WGS sequence"/>
</dbReference>